<keyword evidence="4" id="KW-1185">Reference proteome</keyword>
<keyword evidence="1" id="KW-0812">Transmembrane</keyword>
<reference evidence="3 4" key="1">
    <citation type="journal article" date="2015" name="Int. J. Syst. Evol. Microbiol.">
        <title>Amycolatopsis rhabdoformis sp. nov., an actinomycete isolated from a tropical forest soil.</title>
        <authorList>
            <person name="Souza W.R."/>
            <person name="Silva R.E."/>
            <person name="Goodfellow M."/>
            <person name="Busarakam K."/>
            <person name="Figueiro F.S."/>
            <person name="Ferreira D."/>
            <person name="Rodrigues-Filho E."/>
            <person name="Moraes L.A.B."/>
            <person name="Zucchi T.D."/>
        </authorList>
    </citation>
    <scope>NUCLEOTIDE SEQUENCE [LARGE SCALE GENOMIC DNA]</scope>
    <source>
        <strain evidence="3 4">NCIMB 14900</strain>
    </source>
</reference>
<accession>A0ABZ1ICD9</accession>
<proteinExistence type="predicted"/>
<dbReference type="EMBL" id="CP142149">
    <property type="protein sequence ID" value="WSE31105.1"/>
    <property type="molecule type" value="Genomic_DNA"/>
</dbReference>
<keyword evidence="1" id="KW-0472">Membrane</keyword>
<name>A0ABZ1ICD9_9PSEU</name>
<keyword evidence="1" id="KW-1133">Transmembrane helix</keyword>
<evidence type="ECO:0000313" key="4">
    <source>
        <dbReference type="Proteomes" id="UP001330812"/>
    </source>
</evidence>
<organism evidence="3 4">
    <name type="scientific">Amycolatopsis rhabdoformis</name>
    <dbReference type="NCBI Taxonomy" id="1448059"/>
    <lineage>
        <taxon>Bacteria</taxon>
        <taxon>Bacillati</taxon>
        <taxon>Actinomycetota</taxon>
        <taxon>Actinomycetes</taxon>
        <taxon>Pseudonocardiales</taxon>
        <taxon>Pseudonocardiaceae</taxon>
        <taxon>Amycolatopsis</taxon>
    </lineage>
</organism>
<dbReference type="Proteomes" id="UP001330812">
    <property type="component" value="Chromosome"/>
</dbReference>
<feature type="domain" description="PH" evidence="2">
    <location>
        <begin position="36"/>
        <end position="161"/>
    </location>
</feature>
<dbReference type="InterPro" id="IPR057446">
    <property type="entry name" value="PH_bac"/>
</dbReference>
<dbReference type="Pfam" id="PF25362">
    <property type="entry name" value="bPH_11"/>
    <property type="match status" value="1"/>
</dbReference>
<protein>
    <submittedName>
        <fullName evidence="3">Transporter</fullName>
    </submittedName>
</protein>
<dbReference type="RefSeq" id="WP_326833915.1">
    <property type="nucleotide sequence ID" value="NZ_CP142149.1"/>
</dbReference>
<evidence type="ECO:0000256" key="1">
    <source>
        <dbReference type="SAM" id="Phobius"/>
    </source>
</evidence>
<feature type="transmembrane region" description="Helical" evidence="1">
    <location>
        <begin position="6"/>
        <end position="25"/>
    </location>
</feature>
<evidence type="ECO:0000259" key="2">
    <source>
        <dbReference type="Pfam" id="PF25362"/>
    </source>
</evidence>
<sequence length="175" mass="19184">MERFLLVLGIVVFFLLCLWGMWVGWRRKSRSQSAQVPPFPGIPGEPGEILLESTGLYVSTTTAGHWQDRVVTRGAGLRTGAVWRLHPGGIAVERGGAPDFWIPREAVTGIRRDSRIAGKVMGTDALLVLTWRLGTGTSAVDLDTGFRGDDLDDYPQWIDQLSPDNSDHDIKGGAQ</sequence>
<gene>
    <name evidence="3" type="ORF">VSH64_03070</name>
</gene>
<evidence type="ECO:0000313" key="3">
    <source>
        <dbReference type="EMBL" id="WSE31105.1"/>
    </source>
</evidence>